<protein>
    <submittedName>
        <fullName evidence="11">Branched-chain amino acid ABC transporter permease</fullName>
    </submittedName>
</protein>
<feature type="transmembrane region" description="Helical" evidence="10">
    <location>
        <begin position="286"/>
        <end position="313"/>
    </location>
</feature>
<dbReference type="Pfam" id="PF02653">
    <property type="entry name" value="BPD_transp_2"/>
    <property type="match status" value="1"/>
</dbReference>
<feature type="transmembrane region" description="Helical" evidence="10">
    <location>
        <begin position="325"/>
        <end position="344"/>
    </location>
</feature>
<feature type="transmembrane region" description="Helical" evidence="10">
    <location>
        <begin position="118"/>
        <end position="140"/>
    </location>
</feature>
<dbReference type="RefSeq" id="WP_253761678.1">
    <property type="nucleotide sequence ID" value="NZ_JAMZDZ010000001.1"/>
</dbReference>
<feature type="transmembrane region" description="Helical" evidence="10">
    <location>
        <begin position="25"/>
        <end position="43"/>
    </location>
</feature>
<evidence type="ECO:0000313" key="12">
    <source>
        <dbReference type="Proteomes" id="UP001595816"/>
    </source>
</evidence>
<dbReference type="CDD" id="cd06582">
    <property type="entry name" value="TM_PBP1_LivH_like"/>
    <property type="match status" value="1"/>
</dbReference>
<evidence type="ECO:0000256" key="10">
    <source>
        <dbReference type="SAM" id="Phobius"/>
    </source>
</evidence>
<keyword evidence="6" id="KW-0029">Amino-acid transport</keyword>
<keyword evidence="5 10" id="KW-0812">Transmembrane</keyword>
<evidence type="ECO:0000256" key="1">
    <source>
        <dbReference type="ARBA" id="ARBA00004651"/>
    </source>
</evidence>
<evidence type="ECO:0000256" key="4">
    <source>
        <dbReference type="ARBA" id="ARBA00022519"/>
    </source>
</evidence>
<comment type="similarity">
    <text evidence="9">Belongs to the binding-protein-dependent transport system permease family. LivHM subfamily.</text>
</comment>
<feature type="transmembrane region" description="Helical" evidence="10">
    <location>
        <begin position="247"/>
        <end position="266"/>
    </location>
</feature>
<dbReference type="InterPro" id="IPR001851">
    <property type="entry name" value="ABC_transp_permease"/>
</dbReference>
<keyword evidence="7 10" id="KW-1133">Transmembrane helix</keyword>
<evidence type="ECO:0000256" key="5">
    <source>
        <dbReference type="ARBA" id="ARBA00022692"/>
    </source>
</evidence>
<feature type="transmembrane region" description="Helical" evidence="10">
    <location>
        <begin position="152"/>
        <end position="172"/>
    </location>
</feature>
<evidence type="ECO:0000256" key="6">
    <source>
        <dbReference type="ARBA" id="ARBA00022970"/>
    </source>
</evidence>
<evidence type="ECO:0000256" key="3">
    <source>
        <dbReference type="ARBA" id="ARBA00022475"/>
    </source>
</evidence>
<keyword evidence="2" id="KW-0813">Transport</keyword>
<evidence type="ECO:0000256" key="7">
    <source>
        <dbReference type="ARBA" id="ARBA00022989"/>
    </source>
</evidence>
<comment type="caution">
    <text evidence="11">The sequence shown here is derived from an EMBL/GenBank/DDBJ whole genome shotgun (WGS) entry which is preliminary data.</text>
</comment>
<sequence length="354" mass="37177">MAQSTTAAGTLPRTRLNLSAYGERIAGYTILAAVAVWLGINFIDNPQQFMTASVIGISNGALYALIALGYSLVYGIIELINFAHGDLFMLGTLFSASVVAAAFGLLNEPVAMGPLGWVVFAASLALAAAFCASINVAIEFLAYRRLRHAPKLAPLITAVGMSFILQFIGLKWNHSGQRDQPSVLPQGSISLGGVEIDTSFFVVLAVVVPVLVLMTWIVTKTRAGKAMRATAQDPDAARLMGVNVNRIISFTFAMGGALAGVAGLMYEQVVTTTRYDVGLQLGLIAFTAAVLGGIGSLPGAVLGGVLIGLIQGLNEGVKYGAGQRWTQSVVFSILILMLVFRPAGLLGKATREKV</sequence>
<proteinExistence type="inferred from homology"/>
<keyword evidence="12" id="KW-1185">Reference proteome</keyword>
<evidence type="ECO:0000256" key="8">
    <source>
        <dbReference type="ARBA" id="ARBA00023136"/>
    </source>
</evidence>
<reference evidence="12" key="1">
    <citation type="journal article" date="2019" name="Int. J. Syst. Evol. Microbiol.">
        <title>The Global Catalogue of Microorganisms (GCM) 10K type strain sequencing project: providing services to taxonomists for standard genome sequencing and annotation.</title>
        <authorList>
            <consortium name="The Broad Institute Genomics Platform"/>
            <consortium name="The Broad Institute Genome Sequencing Center for Infectious Disease"/>
            <person name="Wu L."/>
            <person name="Ma J."/>
        </authorList>
    </citation>
    <scope>NUCLEOTIDE SEQUENCE [LARGE SCALE GENOMIC DNA]</scope>
    <source>
        <strain evidence="12">CGMCC 4.7289</strain>
    </source>
</reference>
<dbReference type="EMBL" id="JBHSAY010000015">
    <property type="protein sequence ID" value="MFC4134138.1"/>
    <property type="molecule type" value="Genomic_DNA"/>
</dbReference>
<gene>
    <name evidence="11" type="ORF">ACFOZ4_26305</name>
</gene>
<comment type="subcellular location">
    <subcellularLocation>
        <location evidence="1">Cell membrane</location>
        <topology evidence="1">Multi-pass membrane protein</topology>
    </subcellularLocation>
</comment>
<keyword evidence="4" id="KW-0997">Cell inner membrane</keyword>
<evidence type="ECO:0000256" key="9">
    <source>
        <dbReference type="ARBA" id="ARBA00037998"/>
    </source>
</evidence>
<name>A0ABV8LUN9_9ACTN</name>
<evidence type="ECO:0000313" key="11">
    <source>
        <dbReference type="EMBL" id="MFC4134138.1"/>
    </source>
</evidence>
<keyword evidence="8 10" id="KW-0472">Membrane</keyword>
<accession>A0ABV8LUN9</accession>
<keyword evidence="3" id="KW-1003">Cell membrane</keyword>
<feature type="transmembrane region" description="Helical" evidence="10">
    <location>
        <begin position="87"/>
        <end position="106"/>
    </location>
</feature>
<dbReference type="Proteomes" id="UP001595816">
    <property type="component" value="Unassembled WGS sequence"/>
</dbReference>
<organism evidence="11 12">
    <name type="scientific">Hamadaea flava</name>
    <dbReference type="NCBI Taxonomy" id="1742688"/>
    <lineage>
        <taxon>Bacteria</taxon>
        <taxon>Bacillati</taxon>
        <taxon>Actinomycetota</taxon>
        <taxon>Actinomycetes</taxon>
        <taxon>Micromonosporales</taxon>
        <taxon>Micromonosporaceae</taxon>
        <taxon>Hamadaea</taxon>
    </lineage>
</organism>
<dbReference type="InterPro" id="IPR052157">
    <property type="entry name" value="BCAA_transport_permease"/>
</dbReference>
<feature type="transmembrane region" description="Helical" evidence="10">
    <location>
        <begin position="49"/>
        <end position="75"/>
    </location>
</feature>
<evidence type="ECO:0000256" key="2">
    <source>
        <dbReference type="ARBA" id="ARBA00022448"/>
    </source>
</evidence>
<feature type="transmembrane region" description="Helical" evidence="10">
    <location>
        <begin position="200"/>
        <end position="218"/>
    </location>
</feature>
<dbReference type="PANTHER" id="PTHR11795:SF371">
    <property type="entry name" value="HIGH-AFFINITY BRANCHED-CHAIN AMINO ACID TRANSPORT SYSTEM PERMEASE PROTEIN LIVH"/>
    <property type="match status" value="1"/>
</dbReference>
<dbReference type="PANTHER" id="PTHR11795">
    <property type="entry name" value="BRANCHED-CHAIN AMINO ACID TRANSPORT SYSTEM PERMEASE PROTEIN LIVH"/>
    <property type="match status" value="1"/>
</dbReference>